<evidence type="ECO:0000313" key="7">
    <source>
        <dbReference type="Proteomes" id="UP001519289"/>
    </source>
</evidence>
<dbReference type="PANTHER" id="PTHR45674">
    <property type="entry name" value="DNA LIGASE 1/3 FAMILY MEMBER"/>
    <property type="match status" value="1"/>
</dbReference>
<dbReference type="Proteomes" id="UP001519289">
    <property type="component" value="Unassembled WGS sequence"/>
</dbReference>
<dbReference type="Gene3D" id="2.40.50.140">
    <property type="entry name" value="Nucleic acid-binding proteins"/>
    <property type="match status" value="1"/>
</dbReference>
<dbReference type="Gene3D" id="3.30.1490.70">
    <property type="match status" value="1"/>
</dbReference>
<dbReference type="RefSeq" id="WP_209464898.1">
    <property type="nucleotide sequence ID" value="NZ_JAGGLG010000001.1"/>
</dbReference>
<dbReference type="EC" id="6.5.1.1" evidence="2"/>
<dbReference type="InterPro" id="IPR012310">
    <property type="entry name" value="DNA_ligase_ATP-dep_cent"/>
</dbReference>
<organism evidence="6 7">
    <name type="scientific">Symbiobacterium terraclitae</name>
    <dbReference type="NCBI Taxonomy" id="557451"/>
    <lineage>
        <taxon>Bacteria</taxon>
        <taxon>Bacillati</taxon>
        <taxon>Bacillota</taxon>
        <taxon>Clostridia</taxon>
        <taxon>Eubacteriales</taxon>
        <taxon>Symbiobacteriaceae</taxon>
        <taxon>Symbiobacterium</taxon>
    </lineage>
</organism>
<dbReference type="Gene3D" id="3.30.470.30">
    <property type="entry name" value="DNA ligase/mRNA capping enzyme"/>
    <property type="match status" value="1"/>
</dbReference>
<dbReference type="Pfam" id="PF04679">
    <property type="entry name" value="DNA_ligase_A_C"/>
    <property type="match status" value="1"/>
</dbReference>
<comment type="caution">
    <text evidence="6">The sequence shown here is derived from an EMBL/GenBank/DDBJ whole genome shotgun (WGS) entry which is preliminary data.</text>
</comment>
<proteinExistence type="inferred from homology"/>
<dbReference type="GO" id="GO:0003910">
    <property type="term" value="F:DNA ligase (ATP) activity"/>
    <property type="evidence" value="ECO:0007669"/>
    <property type="project" value="UniProtKB-EC"/>
</dbReference>
<dbReference type="SUPFAM" id="SSF56091">
    <property type="entry name" value="DNA ligase/mRNA capping enzyme, catalytic domain"/>
    <property type="match status" value="1"/>
</dbReference>
<evidence type="ECO:0000259" key="5">
    <source>
        <dbReference type="PROSITE" id="PS50160"/>
    </source>
</evidence>
<dbReference type="CDD" id="cd07906">
    <property type="entry name" value="Adenylation_DNA_ligase_LigD_LigC"/>
    <property type="match status" value="1"/>
</dbReference>
<dbReference type="InterPro" id="IPR012340">
    <property type="entry name" value="NA-bd_OB-fold"/>
</dbReference>
<dbReference type="SUPFAM" id="SSF50249">
    <property type="entry name" value="Nucleic acid-binding proteins"/>
    <property type="match status" value="1"/>
</dbReference>
<keyword evidence="3 6" id="KW-0436">Ligase</keyword>
<dbReference type="PANTHER" id="PTHR45674:SF4">
    <property type="entry name" value="DNA LIGASE 1"/>
    <property type="match status" value="1"/>
</dbReference>
<dbReference type="NCBIfam" id="TIGR02779">
    <property type="entry name" value="NHEJ_ligase_lig"/>
    <property type="match status" value="1"/>
</dbReference>
<comment type="similarity">
    <text evidence="1">Belongs to the ATP-dependent DNA ligase family.</text>
</comment>
<feature type="domain" description="ATP-dependent DNA ligase family profile" evidence="5">
    <location>
        <begin position="101"/>
        <end position="240"/>
    </location>
</feature>
<comment type="catalytic activity">
    <reaction evidence="4">
        <text>ATP + (deoxyribonucleotide)n-3'-hydroxyl + 5'-phospho-(deoxyribonucleotide)m = (deoxyribonucleotide)n+m + AMP + diphosphate.</text>
        <dbReference type="EC" id="6.5.1.1"/>
    </reaction>
</comment>
<dbReference type="InterPro" id="IPR014146">
    <property type="entry name" value="LigD_ligase_dom"/>
</dbReference>
<dbReference type="EMBL" id="JAGGLG010000001">
    <property type="protein sequence ID" value="MBP2016743.1"/>
    <property type="molecule type" value="Genomic_DNA"/>
</dbReference>
<keyword evidence="7" id="KW-1185">Reference proteome</keyword>
<evidence type="ECO:0000256" key="3">
    <source>
        <dbReference type="ARBA" id="ARBA00022598"/>
    </source>
</evidence>
<evidence type="ECO:0000256" key="2">
    <source>
        <dbReference type="ARBA" id="ARBA00012727"/>
    </source>
</evidence>
<protein>
    <recommendedName>
        <fullName evidence="2">DNA ligase (ATP)</fullName>
        <ecNumber evidence="2">6.5.1.1</ecNumber>
    </recommendedName>
</protein>
<gene>
    <name evidence="6" type="ORF">J2Z79_000116</name>
</gene>
<evidence type="ECO:0000256" key="4">
    <source>
        <dbReference type="ARBA" id="ARBA00034003"/>
    </source>
</evidence>
<dbReference type="CDD" id="cd07971">
    <property type="entry name" value="OBF_DNA_ligase_LigD"/>
    <property type="match status" value="1"/>
</dbReference>
<reference evidence="6 7" key="1">
    <citation type="submission" date="2021-03" db="EMBL/GenBank/DDBJ databases">
        <title>Genomic Encyclopedia of Type Strains, Phase IV (KMG-IV): sequencing the most valuable type-strain genomes for metagenomic binning, comparative biology and taxonomic classification.</title>
        <authorList>
            <person name="Goeker M."/>
        </authorList>
    </citation>
    <scope>NUCLEOTIDE SEQUENCE [LARGE SCALE GENOMIC DNA]</scope>
    <source>
        <strain evidence="6 7">DSM 27138</strain>
    </source>
</reference>
<evidence type="ECO:0000256" key="1">
    <source>
        <dbReference type="ARBA" id="ARBA00007572"/>
    </source>
</evidence>
<evidence type="ECO:0000313" key="6">
    <source>
        <dbReference type="EMBL" id="MBP2016743.1"/>
    </source>
</evidence>
<name>A0ABS4JMH8_9FIRM</name>
<accession>A0ABS4JMH8</accession>
<dbReference type="InterPro" id="IPR050191">
    <property type="entry name" value="ATP-dep_DNA_ligase"/>
</dbReference>
<sequence length="312" mass="34526">MRLPFPPMLLERAEAPFADLGWIYQVKWDGVRNLTLVEGGRVRHWSRRLRERTALFPEFDGLARALAGRRAVLDGEIIVLRDGRPSFPAVLERDLAARSTAPARGLPATLMLFDLLELDGRELYGLPLTERLQLLERVVAPSEAWQVVASFPGDQGPALFEAAVARGLEGVVAKRRGSLYVPGTRSRDWLKVKRRSEMLAVVVGYTNPVGRPGGLLLGAYREGRLRYIGRVGSGLTAGDLAAIRAHLPPGPCPFDRLPALRDRFSGDVGPVTWVEPRLTVRVAFTEWTEEQRLRDPVVVGFSTEPPEAAVMP</sequence>
<dbReference type="Pfam" id="PF01068">
    <property type="entry name" value="DNA_ligase_A_M"/>
    <property type="match status" value="1"/>
</dbReference>
<dbReference type="PROSITE" id="PS50160">
    <property type="entry name" value="DNA_LIGASE_A3"/>
    <property type="match status" value="1"/>
</dbReference>
<dbReference type="InterPro" id="IPR012309">
    <property type="entry name" value="DNA_ligase_ATP-dep_C"/>
</dbReference>